<comment type="caution">
    <text evidence="3">The sequence shown here is derived from an EMBL/GenBank/DDBJ whole genome shotgun (WGS) entry which is preliminary data.</text>
</comment>
<feature type="compositionally biased region" description="Polar residues" evidence="2">
    <location>
        <begin position="240"/>
        <end position="250"/>
    </location>
</feature>
<name>A0A1J4MTA3_9CRYT</name>
<dbReference type="EMBL" id="LRBS01000037">
    <property type="protein sequence ID" value="OII77416.1"/>
    <property type="molecule type" value="Genomic_DNA"/>
</dbReference>
<feature type="region of interest" description="Disordered" evidence="2">
    <location>
        <begin position="238"/>
        <end position="274"/>
    </location>
</feature>
<dbReference type="RefSeq" id="XP_067069262.1">
    <property type="nucleotide sequence ID" value="XM_067211147.1"/>
</dbReference>
<evidence type="ECO:0000313" key="4">
    <source>
        <dbReference type="Proteomes" id="UP000186804"/>
    </source>
</evidence>
<organism evidence="3 4">
    <name type="scientific">Cryptosporidium andersoni</name>
    <dbReference type="NCBI Taxonomy" id="117008"/>
    <lineage>
        <taxon>Eukaryota</taxon>
        <taxon>Sar</taxon>
        <taxon>Alveolata</taxon>
        <taxon>Apicomplexa</taxon>
        <taxon>Conoidasida</taxon>
        <taxon>Coccidia</taxon>
        <taxon>Eucoccidiorida</taxon>
        <taxon>Eimeriorina</taxon>
        <taxon>Cryptosporidiidae</taxon>
        <taxon>Cryptosporidium</taxon>
    </lineage>
</organism>
<dbReference type="VEuPathDB" id="CryptoDB:cand_009070"/>
<gene>
    <name evidence="3" type="ORF">cand_009070</name>
</gene>
<sequence length="274" mass="32368">MNNKLLDFNEDPFDVDSFQENFTSAPSMTQADTNLNIIDGLDNKLEQNMDIHSMNVSGKNNYSEDLSYVANEFLYNKLEEIKTNMEISLKSKFTHQSKQLYVLENRIENIERKLDEFINLFQNRLKYSVQQAQSRLGFNNNKGNQLFSNNVKNLSLKSQTSVIGVNDELINNRKNEEIIKINQRETEKRTEIDRLRKIEIERKRKEEEERRKIEEERCRQIEEFEKKSKLDQKRKEIMNSLFTTTNSNNATKEKKPSLFGDDSGNKLRNSLFDD</sequence>
<evidence type="ECO:0000313" key="3">
    <source>
        <dbReference type="EMBL" id="OII77416.1"/>
    </source>
</evidence>
<keyword evidence="1" id="KW-0175">Coiled coil</keyword>
<evidence type="ECO:0000256" key="2">
    <source>
        <dbReference type="SAM" id="MobiDB-lite"/>
    </source>
</evidence>
<reference evidence="3 4" key="1">
    <citation type="submission" date="2016-10" db="EMBL/GenBank/DDBJ databases">
        <title>Reductive evolution of mitochondrial metabolism and differential evolution of invasion-related proteins in Cryptosporidium.</title>
        <authorList>
            <person name="Liu S."/>
            <person name="Roellig D.M."/>
            <person name="Guo Y."/>
            <person name="Li N."/>
            <person name="Frace M.A."/>
            <person name="Tang K."/>
            <person name="Zhang L."/>
            <person name="Feng Y."/>
            <person name="Xiao L."/>
        </authorList>
    </citation>
    <scope>NUCLEOTIDE SEQUENCE [LARGE SCALE GENOMIC DNA]</scope>
    <source>
        <strain evidence="3">30847</strain>
    </source>
</reference>
<feature type="coiled-coil region" evidence="1">
    <location>
        <begin position="188"/>
        <end position="224"/>
    </location>
</feature>
<keyword evidence="4" id="KW-1185">Reference proteome</keyword>
<dbReference type="Proteomes" id="UP000186804">
    <property type="component" value="Unassembled WGS sequence"/>
</dbReference>
<dbReference type="AlphaFoldDB" id="A0A1J4MTA3"/>
<proteinExistence type="predicted"/>
<dbReference type="GeneID" id="92365092"/>
<accession>A0A1J4MTA3</accession>
<dbReference type="OrthoDB" id="10334144at2759"/>
<protein>
    <submittedName>
        <fullName evidence="3">Uncharacterized protein</fullName>
    </submittedName>
</protein>
<evidence type="ECO:0000256" key="1">
    <source>
        <dbReference type="SAM" id="Coils"/>
    </source>
</evidence>